<dbReference type="GO" id="GO:0005524">
    <property type="term" value="F:ATP binding"/>
    <property type="evidence" value="ECO:0007669"/>
    <property type="project" value="UniProtKB-KW"/>
</dbReference>
<comment type="caution">
    <text evidence="5">The sequence shown here is derived from an EMBL/GenBank/DDBJ whole genome shotgun (WGS) entry which is preliminary data.</text>
</comment>
<dbReference type="FunFam" id="3.40.50.300:FF:000042">
    <property type="entry name" value="Maltose/maltodextrin ABC transporter, ATP-binding protein"/>
    <property type="match status" value="1"/>
</dbReference>
<evidence type="ECO:0000256" key="2">
    <source>
        <dbReference type="ARBA" id="ARBA00022741"/>
    </source>
</evidence>
<proteinExistence type="predicted"/>
<dbReference type="PROSITE" id="PS00211">
    <property type="entry name" value="ABC_TRANSPORTER_1"/>
    <property type="match status" value="1"/>
</dbReference>
<dbReference type="PANTHER" id="PTHR42781:SF4">
    <property type="entry name" value="SPERMIDINE_PUTRESCINE IMPORT ATP-BINDING PROTEIN POTA"/>
    <property type="match status" value="1"/>
</dbReference>
<dbReference type="GO" id="GO:0016887">
    <property type="term" value="F:ATP hydrolysis activity"/>
    <property type="evidence" value="ECO:0007669"/>
    <property type="project" value="InterPro"/>
</dbReference>
<dbReference type="InterPro" id="IPR003439">
    <property type="entry name" value="ABC_transporter-like_ATP-bd"/>
</dbReference>
<dbReference type="GO" id="GO:0140359">
    <property type="term" value="F:ABC-type transporter activity"/>
    <property type="evidence" value="ECO:0007669"/>
    <property type="project" value="UniProtKB-ARBA"/>
</dbReference>
<accession>A0A151AVE4</accession>
<dbReference type="PATRIC" id="fig|1122241.3.peg.2324"/>
<organism evidence="5 6">
    <name type="scientific">Moorella mulderi DSM 14980</name>
    <dbReference type="NCBI Taxonomy" id="1122241"/>
    <lineage>
        <taxon>Bacteria</taxon>
        <taxon>Bacillati</taxon>
        <taxon>Bacillota</taxon>
        <taxon>Clostridia</taxon>
        <taxon>Neomoorellales</taxon>
        <taxon>Neomoorellaceae</taxon>
        <taxon>Neomoorella</taxon>
    </lineage>
</organism>
<dbReference type="InterPro" id="IPR017871">
    <property type="entry name" value="ABC_transporter-like_CS"/>
</dbReference>
<keyword evidence="5" id="KW-0378">Hydrolase</keyword>
<keyword evidence="3 5" id="KW-0067">ATP-binding</keyword>
<name>A0A151AVE4_9FIRM</name>
<keyword evidence="6" id="KW-1185">Reference proteome</keyword>
<dbReference type="Gene3D" id="2.40.50.100">
    <property type="match status" value="1"/>
</dbReference>
<dbReference type="SUPFAM" id="SSF50331">
    <property type="entry name" value="MOP-like"/>
    <property type="match status" value="1"/>
</dbReference>
<dbReference type="AlphaFoldDB" id="A0A151AVE4"/>
<evidence type="ECO:0000256" key="3">
    <source>
        <dbReference type="ARBA" id="ARBA00022840"/>
    </source>
</evidence>
<sequence length="359" mass="39036">MAELRLVGLTKRFGSFTAVDDLNLCVGDGELLALLGPSGCGKTTTLRCISGFELPDEGDVFFGDKQVTLLPPEQRNIGMVFQNYALFPHMTVYENIAFGLRLRRCTKAEIHRRVCEVLERVGLSGAGERYPRQLSGGQQQRVALARALVISPSLLLLDEPLANLDAKLREEMRFYIRSLQKNVGITAVYVTHDQAEAMVLADRVAVMFAGKLAQIGPPAEVYRHPATPEVAQFIGLANFLTGSVQEILESGCKVMTSVGLVECAESRGLGVGEKVLLTVRPEAISLHRHSARVALPGQNIIRGVIKESAFLGNTVDYWVEVGDGLLVRVQGSPIDILGLGTEVDLSFSPSSSWLIPAEH</sequence>
<dbReference type="Pfam" id="PF08402">
    <property type="entry name" value="TOBE_2"/>
    <property type="match status" value="1"/>
</dbReference>
<evidence type="ECO:0000313" key="6">
    <source>
        <dbReference type="Proteomes" id="UP000075670"/>
    </source>
</evidence>
<dbReference type="SUPFAM" id="SSF52540">
    <property type="entry name" value="P-loop containing nucleoside triphosphate hydrolases"/>
    <property type="match status" value="1"/>
</dbReference>
<dbReference type="GO" id="GO:0043190">
    <property type="term" value="C:ATP-binding cassette (ABC) transporter complex"/>
    <property type="evidence" value="ECO:0007669"/>
    <property type="project" value="InterPro"/>
</dbReference>
<reference evidence="5 6" key="1">
    <citation type="submission" date="2016-02" db="EMBL/GenBank/DDBJ databases">
        <title>Genome sequence of Moorella mulderi DSM 14980.</title>
        <authorList>
            <person name="Poehlein A."/>
            <person name="Daniel R."/>
        </authorList>
    </citation>
    <scope>NUCLEOTIDE SEQUENCE [LARGE SCALE GENOMIC DNA]</scope>
    <source>
        <strain evidence="5 6">DSM 14980</strain>
    </source>
</reference>
<dbReference type="Gene3D" id="3.40.50.300">
    <property type="entry name" value="P-loop containing nucleotide triphosphate hydrolases"/>
    <property type="match status" value="1"/>
</dbReference>
<feature type="domain" description="ABC transporter" evidence="4">
    <location>
        <begin position="4"/>
        <end position="234"/>
    </location>
</feature>
<dbReference type="PROSITE" id="PS50893">
    <property type="entry name" value="ABC_TRANSPORTER_2"/>
    <property type="match status" value="1"/>
</dbReference>
<protein>
    <submittedName>
        <fullName evidence="5">Sulfate/thiosulfate import ATP-binding protein CysA</fullName>
        <ecNumber evidence="5">3.6.3.25</ecNumber>
    </submittedName>
</protein>
<evidence type="ECO:0000256" key="1">
    <source>
        <dbReference type="ARBA" id="ARBA00022448"/>
    </source>
</evidence>
<dbReference type="OrthoDB" id="9802264at2"/>
<dbReference type="InterPro" id="IPR008995">
    <property type="entry name" value="Mo/tungstate-bd_C_term_dom"/>
</dbReference>
<dbReference type="SMART" id="SM00382">
    <property type="entry name" value="AAA"/>
    <property type="match status" value="1"/>
</dbReference>
<gene>
    <name evidence="5" type="primary">cysA_2</name>
    <name evidence="5" type="ORF">MOMUL_21810</name>
</gene>
<dbReference type="Proteomes" id="UP000075670">
    <property type="component" value="Unassembled WGS sequence"/>
</dbReference>
<dbReference type="PANTHER" id="PTHR42781">
    <property type="entry name" value="SPERMIDINE/PUTRESCINE IMPORT ATP-BINDING PROTEIN POTA"/>
    <property type="match status" value="1"/>
</dbReference>
<dbReference type="InterPro" id="IPR013611">
    <property type="entry name" value="Transp-assoc_OB_typ2"/>
</dbReference>
<keyword evidence="1" id="KW-0813">Transport</keyword>
<dbReference type="InterPro" id="IPR050093">
    <property type="entry name" value="ABC_SmlMolc_Importer"/>
</dbReference>
<dbReference type="EMBL" id="LTBC01000009">
    <property type="protein sequence ID" value="KYH31625.1"/>
    <property type="molecule type" value="Genomic_DNA"/>
</dbReference>
<dbReference type="InterPro" id="IPR003593">
    <property type="entry name" value="AAA+_ATPase"/>
</dbReference>
<dbReference type="RefSeq" id="WP_062284875.1">
    <property type="nucleotide sequence ID" value="NZ_LTBC01000009.1"/>
</dbReference>
<dbReference type="InterPro" id="IPR027417">
    <property type="entry name" value="P-loop_NTPase"/>
</dbReference>
<evidence type="ECO:0000259" key="4">
    <source>
        <dbReference type="PROSITE" id="PS50893"/>
    </source>
</evidence>
<dbReference type="Pfam" id="PF00005">
    <property type="entry name" value="ABC_tran"/>
    <property type="match status" value="1"/>
</dbReference>
<evidence type="ECO:0000313" key="5">
    <source>
        <dbReference type="EMBL" id="KYH31625.1"/>
    </source>
</evidence>
<keyword evidence="2" id="KW-0547">Nucleotide-binding</keyword>
<dbReference type="EC" id="3.6.3.25" evidence="5"/>